<proteinExistence type="inferred from homology"/>
<evidence type="ECO:0000256" key="5">
    <source>
        <dbReference type="RuleBase" id="RU362118"/>
    </source>
</evidence>
<dbReference type="GO" id="GO:0019346">
    <property type="term" value="P:transsulfuration"/>
    <property type="evidence" value="ECO:0007669"/>
    <property type="project" value="InterPro"/>
</dbReference>
<dbReference type="Proteomes" id="UP001218218">
    <property type="component" value="Unassembled WGS sequence"/>
</dbReference>
<organism evidence="7 8">
    <name type="scientific">Mycena albidolilacea</name>
    <dbReference type="NCBI Taxonomy" id="1033008"/>
    <lineage>
        <taxon>Eukaryota</taxon>
        <taxon>Fungi</taxon>
        <taxon>Dikarya</taxon>
        <taxon>Basidiomycota</taxon>
        <taxon>Agaricomycotina</taxon>
        <taxon>Agaricomycetes</taxon>
        <taxon>Agaricomycetidae</taxon>
        <taxon>Agaricales</taxon>
        <taxon>Marasmiineae</taxon>
        <taxon>Mycenaceae</taxon>
        <taxon>Mycena</taxon>
    </lineage>
</organism>
<dbReference type="GO" id="GO:0004124">
    <property type="term" value="F:cysteine synthase activity"/>
    <property type="evidence" value="ECO:0007669"/>
    <property type="project" value="TreeGrafter"/>
</dbReference>
<dbReference type="InterPro" id="IPR000277">
    <property type="entry name" value="Cys/Met-Metab_PyrdxlP-dep_enz"/>
</dbReference>
<dbReference type="GO" id="GO:0006535">
    <property type="term" value="P:cysteine biosynthetic process from serine"/>
    <property type="evidence" value="ECO:0007669"/>
    <property type="project" value="TreeGrafter"/>
</dbReference>
<dbReference type="InterPro" id="IPR015424">
    <property type="entry name" value="PyrdxlP-dep_Trfase"/>
</dbReference>
<evidence type="ECO:0000313" key="8">
    <source>
        <dbReference type="Proteomes" id="UP001218218"/>
    </source>
</evidence>
<evidence type="ECO:0000313" key="7">
    <source>
        <dbReference type="EMBL" id="KAJ7312557.1"/>
    </source>
</evidence>
<dbReference type="Pfam" id="PF01053">
    <property type="entry name" value="Cys_Met_Meta_PP"/>
    <property type="match status" value="1"/>
</dbReference>
<gene>
    <name evidence="7" type="ORF">DFH08DRAFT_445528</name>
</gene>
<dbReference type="InterPro" id="IPR006235">
    <property type="entry name" value="OAc-hSer/O-AcSer_sulfhydrylase"/>
</dbReference>
<name>A0AAD6ZA34_9AGAR</name>
<feature type="transmembrane region" description="Helical" evidence="6">
    <location>
        <begin position="173"/>
        <end position="195"/>
    </location>
</feature>
<sequence length="233" mass="25735">MSLPFSRTSISAHTLALSLRVQRHCDNALAVAKYLEANLKDTFGGMLTFHVEGGFEQMKTVINNLKLASHLANLGDAKILVIAPFITVQSQLTPQERELTGVTDDTIRYSVGIKGAANIIEPIHNSQTGMRNWRLVLCVIHVSLAEFGGGNGATALIVYLTTVQLEYTPQETGYALTTLNLVGVAILTIVIPYSVRYLRPRYTRWYSTLASSADESDLSRAQLCVFQRCRLEM</sequence>
<keyword evidence="6" id="KW-0812">Transmembrane</keyword>
<evidence type="ECO:0000256" key="3">
    <source>
        <dbReference type="ARBA" id="ARBA00022679"/>
    </source>
</evidence>
<keyword evidence="6" id="KW-1133">Transmembrane helix</keyword>
<reference evidence="7" key="1">
    <citation type="submission" date="2023-03" db="EMBL/GenBank/DDBJ databases">
        <title>Massive genome expansion in bonnet fungi (Mycena s.s.) driven by repeated elements and novel gene families across ecological guilds.</title>
        <authorList>
            <consortium name="Lawrence Berkeley National Laboratory"/>
            <person name="Harder C.B."/>
            <person name="Miyauchi S."/>
            <person name="Viragh M."/>
            <person name="Kuo A."/>
            <person name="Thoen E."/>
            <person name="Andreopoulos B."/>
            <person name="Lu D."/>
            <person name="Skrede I."/>
            <person name="Drula E."/>
            <person name="Henrissat B."/>
            <person name="Morin E."/>
            <person name="Kohler A."/>
            <person name="Barry K."/>
            <person name="LaButti K."/>
            <person name="Morin E."/>
            <person name="Salamov A."/>
            <person name="Lipzen A."/>
            <person name="Mereny Z."/>
            <person name="Hegedus B."/>
            <person name="Baldrian P."/>
            <person name="Stursova M."/>
            <person name="Weitz H."/>
            <person name="Taylor A."/>
            <person name="Grigoriev I.V."/>
            <person name="Nagy L.G."/>
            <person name="Martin F."/>
            <person name="Kauserud H."/>
        </authorList>
    </citation>
    <scope>NUCLEOTIDE SEQUENCE</scope>
    <source>
        <strain evidence="7">CBHHK002</strain>
    </source>
</reference>
<accession>A0AAD6ZA34</accession>
<dbReference type="PANTHER" id="PTHR43797:SF2">
    <property type="entry name" value="HOMOCYSTEINE_CYSTEINE SYNTHASE"/>
    <property type="match status" value="1"/>
</dbReference>
<dbReference type="GO" id="GO:0003961">
    <property type="term" value="F:O-acetylhomoserine aminocarboxypropyltransferase activity"/>
    <property type="evidence" value="ECO:0007669"/>
    <property type="project" value="TreeGrafter"/>
</dbReference>
<dbReference type="Gene3D" id="3.90.1150.10">
    <property type="entry name" value="Aspartate Aminotransferase, domain 1"/>
    <property type="match status" value="1"/>
</dbReference>
<evidence type="ECO:0000256" key="1">
    <source>
        <dbReference type="ARBA" id="ARBA00001933"/>
    </source>
</evidence>
<evidence type="ECO:0000256" key="4">
    <source>
        <dbReference type="ARBA" id="ARBA00022898"/>
    </source>
</evidence>
<comment type="similarity">
    <text evidence="2 5">Belongs to the trans-sulfuration enzymes family.</text>
</comment>
<keyword evidence="6" id="KW-0472">Membrane</keyword>
<keyword evidence="3 7" id="KW-0808">Transferase</keyword>
<dbReference type="GO" id="GO:0030170">
    <property type="term" value="F:pyridoxal phosphate binding"/>
    <property type="evidence" value="ECO:0007669"/>
    <property type="project" value="InterPro"/>
</dbReference>
<comment type="caution">
    <text evidence="7">The sequence shown here is derived from an EMBL/GenBank/DDBJ whole genome shotgun (WGS) entry which is preliminary data.</text>
</comment>
<dbReference type="AlphaFoldDB" id="A0AAD6ZA34"/>
<comment type="cofactor">
    <cofactor evidence="1 5">
        <name>pyridoxal 5'-phosphate</name>
        <dbReference type="ChEBI" id="CHEBI:597326"/>
    </cofactor>
</comment>
<dbReference type="InterPro" id="IPR015422">
    <property type="entry name" value="PyrdxlP-dep_Trfase_small"/>
</dbReference>
<dbReference type="PANTHER" id="PTHR43797">
    <property type="entry name" value="HOMOCYSTEINE/CYSTEINE SYNTHASE"/>
    <property type="match status" value="1"/>
</dbReference>
<dbReference type="SUPFAM" id="SSF53383">
    <property type="entry name" value="PLP-dependent transferases"/>
    <property type="match status" value="1"/>
</dbReference>
<dbReference type="EMBL" id="JARIHO010000071">
    <property type="protein sequence ID" value="KAJ7312557.1"/>
    <property type="molecule type" value="Genomic_DNA"/>
</dbReference>
<protein>
    <submittedName>
        <fullName evidence="7">Pyridoxal phosphate-dependent transferase</fullName>
    </submittedName>
</protein>
<keyword evidence="4 5" id="KW-0663">Pyridoxal phosphate</keyword>
<dbReference type="GO" id="GO:0005737">
    <property type="term" value="C:cytoplasm"/>
    <property type="evidence" value="ECO:0007669"/>
    <property type="project" value="TreeGrafter"/>
</dbReference>
<keyword evidence="8" id="KW-1185">Reference proteome</keyword>
<dbReference type="GO" id="GO:0071269">
    <property type="term" value="P:L-homocysteine biosynthetic process"/>
    <property type="evidence" value="ECO:0007669"/>
    <property type="project" value="TreeGrafter"/>
</dbReference>
<feature type="transmembrane region" description="Helical" evidence="6">
    <location>
        <begin position="135"/>
        <end position="161"/>
    </location>
</feature>
<evidence type="ECO:0000256" key="6">
    <source>
        <dbReference type="SAM" id="Phobius"/>
    </source>
</evidence>
<evidence type="ECO:0000256" key="2">
    <source>
        <dbReference type="ARBA" id="ARBA00009077"/>
    </source>
</evidence>